<dbReference type="PhylomeDB" id="A7T3I8"/>
<dbReference type="GO" id="GO:0005886">
    <property type="term" value="C:plasma membrane"/>
    <property type="evidence" value="ECO:0007669"/>
    <property type="project" value="UniProtKB-SubCell"/>
</dbReference>
<dbReference type="AlphaFoldDB" id="A7T3I8"/>
<dbReference type="InterPro" id="IPR017452">
    <property type="entry name" value="GPCR_Rhodpsn_7TM"/>
</dbReference>
<evidence type="ECO:0000256" key="2">
    <source>
        <dbReference type="ARBA" id="ARBA00022475"/>
    </source>
</evidence>
<sequence length="86" mass="9406">LAFLGNLLVVWAVRRKPSLRTIPNYYIISLAVSDMLMASIGMPLSLVTVIAGKWVFGDALCQYQGFIGTFLGTVSLLTIMLTAINR</sequence>
<protein>
    <recommendedName>
        <fullName evidence="10">G-protein coupled receptors family 1 profile domain-containing protein</fullName>
    </recommendedName>
</protein>
<keyword evidence="2" id="KW-1003">Cell membrane</keyword>
<dbReference type="HOGENOM" id="CLU_009579_29_9_1"/>
<reference evidence="11 12" key="1">
    <citation type="journal article" date="2007" name="Science">
        <title>Sea anemone genome reveals ancestral eumetazoan gene repertoire and genomic organization.</title>
        <authorList>
            <person name="Putnam N.H."/>
            <person name="Srivastava M."/>
            <person name="Hellsten U."/>
            <person name="Dirks B."/>
            <person name="Chapman J."/>
            <person name="Salamov A."/>
            <person name="Terry A."/>
            <person name="Shapiro H."/>
            <person name="Lindquist E."/>
            <person name="Kapitonov V.V."/>
            <person name="Jurka J."/>
            <person name="Genikhovich G."/>
            <person name="Grigoriev I.V."/>
            <person name="Lucas S.M."/>
            <person name="Steele R.E."/>
            <person name="Finnerty J.R."/>
            <person name="Technau U."/>
            <person name="Martindale M.Q."/>
            <person name="Rokhsar D.S."/>
        </authorList>
    </citation>
    <scope>NUCLEOTIDE SEQUENCE [LARGE SCALE GENOMIC DNA]</scope>
    <source>
        <strain evidence="12">CH2 X CH6</strain>
    </source>
</reference>
<dbReference type="InParanoid" id="A7T3I8"/>
<feature type="domain" description="G-protein coupled receptors family 1 profile" evidence="10">
    <location>
        <begin position="5"/>
        <end position="86"/>
    </location>
</feature>
<gene>
    <name evidence="11" type="ORF">NEMVEDRAFT_v1g144366</name>
</gene>
<keyword evidence="3 9" id="KW-0812">Transmembrane</keyword>
<dbReference type="GO" id="GO:0004930">
    <property type="term" value="F:G protein-coupled receptor activity"/>
    <property type="evidence" value="ECO:0007669"/>
    <property type="project" value="UniProtKB-KW"/>
</dbReference>
<dbReference type="eggNOG" id="KOG3656">
    <property type="taxonomic scope" value="Eukaryota"/>
</dbReference>
<accession>A7T3I8</accession>
<dbReference type="Proteomes" id="UP000001593">
    <property type="component" value="Unassembled WGS sequence"/>
</dbReference>
<keyword evidence="12" id="KW-1185">Reference proteome</keyword>
<feature type="non-terminal residue" evidence="11">
    <location>
        <position position="1"/>
    </location>
</feature>
<keyword evidence="6 9" id="KW-0472">Membrane</keyword>
<feature type="transmembrane region" description="Helical" evidence="9">
    <location>
        <begin position="63"/>
        <end position="84"/>
    </location>
</feature>
<dbReference type="EMBL" id="DS470526">
    <property type="protein sequence ID" value="EDO29478.1"/>
    <property type="molecule type" value="Genomic_DNA"/>
</dbReference>
<keyword evidence="8" id="KW-0807">Transducer</keyword>
<comment type="subcellular location">
    <subcellularLocation>
        <location evidence="1">Cell membrane</location>
        <topology evidence="1">Multi-pass membrane protein</topology>
    </subcellularLocation>
</comment>
<keyword evidence="7" id="KW-0675">Receptor</keyword>
<evidence type="ECO:0000256" key="1">
    <source>
        <dbReference type="ARBA" id="ARBA00004651"/>
    </source>
</evidence>
<dbReference type="PRINTS" id="PR00237">
    <property type="entry name" value="GPCRRHODOPSN"/>
</dbReference>
<evidence type="ECO:0000256" key="7">
    <source>
        <dbReference type="ARBA" id="ARBA00023170"/>
    </source>
</evidence>
<feature type="transmembrane region" description="Helical" evidence="9">
    <location>
        <begin position="25"/>
        <end position="51"/>
    </location>
</feature>
<evidence type="ECO:0000256" key="3">
    <source>
        <dbReference type="ARBA" id="ARBA00022692"/>
    </source>
</evidence>
<proteinExistence type="predicted"/>
<evidence type="ECO:0000313" key="11">
    <source>
        <dbReference type="EMBL" id="EDO29478.1"/>
    </source>
</evidence>
<dbReference type="Gene3D" id="1.20.1070.10">
    <property type="entry name" value="Rhodopsin 7-helix transmembrane proteins"/>
    <property type="match status" value="1"/>
</dbReference>
<dbReference type="InterPro" id="IPR000276">
    <property type="entry name" value="GPCR_Rhodpsn"/>
</dbReference>
<evidence type="ECO:0000256" key="6">
    <source>
        <dbReference type="ARBA" id="ARBA00023136"/>
    </source>
</evidence>
<evidence type="ECO:0000256" key="4">
    <source>
        <dbReference type="ARBA" id="ARBA00022989"/>
    </source>
</evidence>
<evidence type="ECO:0000256" key="9">
    <source>
        <dbReference type="SAM" id="Phobius"/>
    </source>
</evidence>
<dbReference type="PROSITE" id="PS50262">
    <property type="entry name" value="G_PROTEIN_RECEP_F1_2"/>
    <property type="match status" value="1"/>
</dbReference>
<dbReference type="PANTHER" id="PTHR22752">
    <property type="entry name" value="G PROTEIN-COUPLED RECEPTOR"/>
    <property type="match status" value="1"/>
</dbReference>
<evidence type="ECO:0000259" key="10">
    <source>
        <dbReference type="PROSITE" id="PS50262"/>
    </source>
</evidence>
<keyword evidence="4 9" id="KW-1133">Transmembrane helix</keyword>
<evidence type="ECO:0000313" key="12">
    <source>
        <dbReference type="Proteomes" id="UP000001593"/>
    </source>
</evidence>
<evidence type="ECO:0000256" key="8">
    <source>
        <dbReference type="ARBA" id="ARBA00023224"/>
    </source>
</evidence>
<name>A7T3I8_NEMVE</name>
<dbReference type="FunFam" id="1.20.1070.10:FF:000677">
    <property type="entry name" value="Predicted protein"/>
    <property type="match status" value="1"/>
</dbReference>
<dbReference type="Pfam" id="PF00001">
    <property type="entry name" value="7tm_1"/>
    <property type="match status" value="1"/>
</dbReference>
<keyword evidence="5" id="KW-0297">G-protein coupled receptor</keyword>
<dbReference type="STRING" id="45351.A7T3I8"/>
<evidence type="ECO:0000256" key="5">
    <source>
        <dbReference type="ARBA" id="ARBA00023040"/>
    </source>
</evidence>
<dbReference type="SUPFAM" id="SSF81321">
    <property type="entry name" value="Family A G protein-coupled receptor-like"/>
    <property type="match status" value="1"/>
</dbReference>
<organism evidence="11 12">
    <name type="scientific">Nematostella vectensis</name>
    <name type="common">Starlet sea anemone</name>
    <dbReference type="NCBI Taxonomy" id="45351"/>
    <lineage>
        <taxon>Eukaryota</taxon>
        <taxon>Metazoa</taxon>
        <taxon>Cnidaria</taxon>
        <taxon>Anthozoa</taxon>
        <taxon>Hexacorallia</taxon>
        <taxon>Actiniaria</taxon>
        <taxon>Edwardsiidae</taxon>
        <taxon>Nematostella</taxon>
    </lineage>
</organism>
<dbReference type="CDD" id="cd00637">
    <property type="entry name" value="7tm_classA_rhodopsin-like"/>
    <property type="match status" value="1"/>
</dbReference>